<dbReference type="Proteomes" id="UP000436088">
    <property type="component" value="Unassembled WGS sequence"/>
</dbReference>
<comment type="caution">
    <text evidence="2">The sequence shown here is derived from an EMBL/GenBank/DDBJ whole genome shotgun (WGS) entry which is preliminary data.</text>
</comment>
<dbReference type="AlphaFoldDB" id="A0A6A2XUA1"/>
<evidence type="ECO:0000256" key="1">
    <source>
        <dbReference type="SAM" id="MobiDB-lite"/>
    </source>
</evidence>
<dbReference type="PANTHER" id="PTHR33647:SF22">
    <property type="entry name" value="GENOME ASSEMBLY, CHROMOSOME: A03"/>
    <property type="match status" value="1"/>
</dbReference>
<proteinExistence type="predicted"/>
<reference evidence="2" key="1">
    <citation type="submission" date="2019-09" db="EMBL/GenBank/DDBJ databases">
        <title>Draft genome information of white flower Hibiscus syriacus.</title>
        <authorList>
            <person name="Kim Y.-M."/>
        </authorList>
    </citation>
    <scope>NUCLEOTIDE SEQUENCE [LARGE SCALE GENOMIC DNA]</scope>
    <source>
        <strain evidence="2">YM2019G1</strain>
    </source>
</reference>
<name>A0A6A2XUA1_HIBSY</name>
<dbReference type="PANTHER" id="PTHR33647">
    <property type="entry name" value="OS01G0793900 PROTEIN"/>
    <property type="match status" value="1"/>
</dbReference>
<keyword evidence="3" id="KW-1185">Reference proteome</keyword>
<evidence type="ECO:0000313" key="2">
    <source>
        <dbReference type="EMBL" id="KAE8673460.1"/>
    </source>
</evidence>
<evidence type="ECO:0000313" key="3">
    <source>
        <dbReference type="Proteomes" id="UP000436088"/>
    </source>
</evidence>
<sequence>MGNCLTREDSSWADEDWGSLVSSTHRQGDDDNLPDGGNTREVKITLSKKELQRLVHDMDVQGLTLEQGLARMVDCGDVYEAEVRRTWKPVLQSIPEVN</sequence>
<gene>
    <name evidence="2" type="ORF">F3Y22_tig00111783pilonHSYRG00372</name>
</gene>
<feature type="region of interest" description="Disordered" evidence="1">
    <location>
        <begin position="20"/>
        <end position="40"/>
    </location>
</feature>
<dbReference type="EMBL" id="VEPZ02001427">
    <property type="protein sequence ID" value="KAE8673460.1"/>
    <property type="molecule type" value="Genomic_DNA"/>
</dbReference>
<protein>
    <submittedName>
        <fullName evidence="2">F11F12.2-like protein</fullName>
    </submittedName>
</protein>
<accession>A0A6A2XUA1</accession>
<organism evidence="2 3">
    <name type="scientific">Hibiscus syriacus</name>
    <name type="common">Rose of Sharon</name>
    <dbReference type="NCBI Taxonomy" id="106335"/>
    <lineage>
        <taxon>Eukaryota</taxon>
        <taxon>Viridiplantae</taxon>
        <taxon>Streptophyta</taxon>
        <taxon>Embryophyta</taxon>
        <taxon>Tracheophyta</taxon>
        <taxon>Spermatophyta</taxon>
        <taxon>Magnoliopsida</taxon>
        <taxon>eudicotyledons</taxon>
        <taxon>Gunneridae</taxon>
        <taxon>Pentapetalae</taxon>
        <taxon>rosids</taxon>
        <taxon>malvids</taxon>
        <taxon>Malvales</taxon>
        <taxon>Malvaceae</taxon>
        <taxon>Malvoideae</taxon>
        <taxon>Hibiscus</taxon>
    </lineage>
</organism>